<dbReference type="RefSeq" id="WP_013996920.1">
    <property type="nucleotide sequence ID" value="NZ_BOQI01000013.1"/>
</dbReference>
<feature type="transmembrane region" description="Helical" evidence="1">
    <location>
        <begin position="136"/>
        <end position="158"/>
    </location>
</feature>
<dbReference type="AlphaFoldDB" id="A0A0B7H732"/>
<evidence type="ECO:0000313" key="4">
    <source>
        <dbReference type="Proteomes" id="UP000039370"/>
    </source>
</evidence>
<evidence type="ECO:0000313" key="5">
    <source>
        <dbReference type="Proteomes" id="UP000044026"/>
    </source>
</evidence>
<feature type="transmembrane region" description="Helical" evidence="1">
    <location>
        <begin position="47"/>
        <end position="67"/>
    </location>
</feature>
<dbReference type="Proteomes" id="UP000039370">
    <property type="component" value="Unassembled WGS sequence"/>
</dbReference>
<accession>A0A0B7H732</accession>
<evidence type="ECO:0000256" key="1">
    <source>
        <dbReference type="SAM" id="Phobius"/>
    </source>
</evidence>
<evidence type="ECO:0000313" key="2">
    <source>
        <dbReference type="EMBL" id="CEN35431.1"/>
    </source>
</evidence>
<dbReference type="GeneID" id="69579402"/>
<gene>
    <name evidence="3" type="ORF">CCAN11_1910005</name>
    <name evidence="2" type="ORF">CCAN12_610023</name>
</gene>
<keyword evidence="1" id="KW-0812">Transmembrane</keyword>
<feature type="transmembrane region" description="Helical" evidence="1">
    <location>
        <begin position="12"/>
        <end position="35"/>
    </location>
</feature>
<protein>
    <submittedName>
        <fullName evidence="2">Uncharacterized protein</fullName>
    </submittedName>
</protein>
<reference evidence="4 5" key="1">
    <citation type="submission" date="2015-01" db="EMBL/GenBank/DDBJ databases">
        <authorList>
            <person name="MANFREDI Pablo"/>
        </authorList>
    </citation>
    <scope>NUCLEOTIDE SEQUENCE [LARGE SCALE GENOMIC DNA]</scope>
    <source>
        <strain evidence="3 4">Cc11</strain>
        <strain evidence="2 5">Cc12</strain>
    </source>
</reference>
<name>A0A0B7H732_9FLAO</name>
<proteinExistence type="predicted"/>
<sequence>MKKRDIYEVAIKLLGIYVAFITLNQCKDFLALLFFIPAYKNVFDNDWTILFSGFVLIGTLLITYLLLFKTQKIVKLIAQPSDEEIVNVQFSKKQLYQICLVLSGILTIVFSISEFIHVARNFSLSLKDTGLQFNKIHWVFPIVKVIVGVLLVKFSVALSDYINDKIK</sequence>
<organism evidence="2 5">
    <name type="scientific">Capnocytophaga canimorsus</name>
    <dbReference type="NCBI Taxonomy" id="28188"/>
    <lineage>
        <taxon>Bacteria</taxon>
        <taxon>Pseudomonadati</taxon>
        <taxon>Bacteroidota</taxon>
        <taxon>Flavobacteriia</taxon>
        <taxon>Flavobacteriales</taxon>
        <taxon>Flavobacteriaceae</taxon>
        <taxon>Capnocytophaga</taxon>
    </lineage>
</organism>
<keyword evidence="1" id="KW-0472">Membrane</keyword>
<evidence type="ECO:0000313" key="3">
    <source>
        <dbReference type="EMBL" id="CEN49268.1"/>
    </source>
</evidence>
<feature type="transmembrane region" description="Helical" evidence="1">
    <location>
        <begin position="95"/>
        <end position="116"/>
    </location>
</feature>
<keyword evidence="1" id="KW-1133">Transmembrane helix</keyword>
<dbReference type="EMBL" id="CDOK01000103">
    <property type="protein sequence ID" value="CEN49268.1"/>
    <property type="molecule type" value="Genomic_DNA"/>
</dbReference>
<dbReference type="Proteomes" id="UP000044026">
    <property type="component" value="Unassembled WGS sequence"/>
</dbReference>
<dbReference type="EMBL" id="CDOE01000058">
    <property type="protein sequence ID" value="CEN35431.1"/>
    <property type="molecule type" value="Genomic_DNA"/>
</dbReference>